<organism evidence="1 2">
    <name type="scientific">Diphasiastrum complanatum</name>
    <name type="common">Issler's clubmoss</name>
    <name type="synonym">Lycopodium complanatum</name>
    <dbReference type="NCBI Taxonomy" id="34168"/>
    <lineage>
        <taxon>Eukaryota</taxon>
        <taxon>Viridiplantae</taxon>
        <taxon>Streptophyta</taxon>
        <taxon>Embryophyta</taxon>
        <taxon>Tracheophyta</taxon>
        <taxon>Lycopodiopsida</taxon>
        <taxon>Lycopodiales</taxon>
        <taxon>Lycopodiaceae</taxon>
        <taxon>Lycopodioideae</taxon>
        <taxon>Diphasiastrum</taxon>
    </lineage>
</organism>
<protein>
    <submittedName>
        <fullName evidence="1">Uncharacterized protein</fullName>
    </submittedName>
</protein>
<dbReference type="EMBL" id="CM055092">
    <property type="protein sequence ID" value="KAJ7567946.1"/>
    <property type="molecule type" value="Genomic_DNA"/>
</dbReference>
<name>A0ACC2ENF1_DIPCM</name>
<keyword evidence="2" id="KW-1185">Reference proteome</keyword>
<proteinExistence type="predicted"/>
<sequence>MALLSSQQHLGIALPTLSSLNLTTDAPAHFPSFPPSYHCCSRSQLGHSSSSSGLIRVLDARFRARNPMRGSQRARAVVSDAAATQSEADDEAAEALTMYIKMEGTFADTSGSRISKTLEGMEGVSNVKVSLEEGMATVEVTKKTNIQATGVASELVDAVQKTGFKMQSLYLGFDDEETNEDDALYFGSSSAMDEAEIAAI</sequence>
<reference evidence="2" key="1">
    <citation type="journal article" date="2024" name="Proc. Natl. Acad. Sci. U.S.A.">
        <title>Extraordinary preservation of gene collinearity over three hundred million years revealed in homosporous lycophytes.</title>
        <authorList>
            <person name="Li C."/>
            <person name="Wickell D."/>
            <person name="Kuo L.Y."/>
            <person name="Chen X."/>
            <person name="Nie B."/>
            <person name="Liao X."/>
            <person name="Peng D."/>
            <person name="Ji J."/>
            <person name="Jenkins J."/>
            <person name="Williams M."/>
            <person name="Shu S."/>
            <person name="Plott C."/>
            <person name="Barry K."/>
            <person name="Rajasekar S."/>
            <person name="Grimwood J."/>
            <person name="Han X."/>
            <person name="Sun S."/>
            <person name="Hou Z."/>
            <person name="He W."/>
            <person name="Dai G."/>
            <person name="Sun C."/>
            <person name="Schmutz J."/>
            <person name="Leebens-Mack J.H."/>
            <person name="Li F.W."/>
            <person name="Wang L."/>
        </authorList>
    </citation>
    <scope>NUCLEOTIDE SEQUENCE [LARGE SCALE GENOMIC DNA]</scope>
    <source>
        <strain evidence="2">cv. PW_Plant_1</strain>
    </source>
</reference>
<evidence type="ECO:0000313" key="2">
    <source>
        <dbReference type="Proteomes" id="UP001162992"/>
    </source>
</evidence>
<accession>A0ACC2ENF1</accession>
<comment type="caution">
    <text evidence="1">The sequence shown here is derived from an EMBL/GenBank/DDBJ whole genome shotgun (WGS) entry which is preliminary data.</text>
</comment>
<gene>
    <name evidence="1" type="ORF">O6H91_01G013200</name>
</gene>
<evidence type="ECO:0000313" key="1">
    <source>
        <dbReference type="EMBL" id="KAJ7567946.1"/>
    </source>
</evidence>
<dbReference type="Proteomes" id="UP001162992">
    <property type="component" value="Chromosome 1"/>
</dbReference>